<dbReference type="EMBL" id="SWDB01000009">
    <property type="protein sequence ID" value="TKB46323.1"/>
    <property type="molecule type" value="Genomic_DNA"/>
</dbReference>
<keyword evidence="7" id="KW-1185">Reference proteome</keyword>
<comment type="catalytic activity">
    <reaction evidence="1">
        <text>[protein]-peptidylproline (omega=180) = [protein]-peptidylproline (omega=0)</text>
        <dbReference type="Rhea" id="RHEA:16237"/>
        <dbReference type="Rhea" id="RHEA-COMP:10747"/>
        <dbReference type="Rhea" id="RHEA-COMP:10748"/>
        <dbReference type="ChEBI" id="CHEBI:83833"/>
        <dbReference type="ChEBI" id="CHEBI:83834"/>
        <dbReference type="EC" id="5.2.1.8"/>
    </reaction>
</comment>
<dbReference type="AlphaFoldDB" id="A0A4U1B774"/>
<evidence type="ECO:0000259" key="5">
    <source>
        <dbReference type="Pfam" id="PF13145"/>
    </source>
</evidence>
<evidence type="ECO:0000313" key="6">
    <source>
        <dbReference type="EMBL" id="TKB46323.1"/>
    </source>
</evidence>
<dbReference type="GO" id="GO:0003755">
    <property type="term" value="F:peptidyl-prolyl cis-trans isomerase activity"/>
    <property type="evidence" value="ECO:0007669"/>
    <property type="project" value="UniProtKB-KW"/>
</dbReference>
<comment type="similarity">
    <text evidence="2">Belongs to the PpiC/parvulin rotamase family.</text>
</comment>
<sequence>MHPILKQPLLHFLLIGLILSASYLTLQSEAQDTDGEVIQVNRDSLLSYMQYRNKSFNAERATELFDAMPADERAQLINDYVREEVLFNEAQKLGLDANDFVIRQRMIQKMTYLTQSLVETDKPLSESDLQEFYLAHKGQYVQSGTLTFTHIFFDFSTQSDEQLQQMRNQLNRDGVNASEALTLGQPFLFQRHYAKRNTDLIASHFGQDFIGQLDNAVVDNQQWQGPFRSSHGWHLVQLQARSEQQYLPFTEIRERIIADARQYYLQQQVEQLIAGVIADYRVDNQFAEPQAGTL</sequence>
<keyword evidence="4" id="KW-0697">Rotamase</keyword>
<evidence type="ECO:0000256" key="3">
    <source>
        <dbReference type="ARBA" id="ARBA00013194"/>
    </source>
</evidence>
<dbReference type="EC" id="5.2.1.8" evidence="3"/>
<dbReference type="InterPro" id="IPR000297">
    <property type="entry name" value="PPIase_PpiC"/>
</dbReference>
<name>A0A4U1B774_9GAMM</name>
<accession>A0A4U1B774</accession>
<dbReference type="RefSeq" id="WP_136734899.1">
    <property type="nucleotide sequence ID" value="NZ_SWDB01000009.1"/>
</dbReference>
<proteinExistence type="inferred from homology"/>
<keyword evidence="4" id="KW-0413">Isomerase</keyword>
<dbReference type="OrthoDB" id="196786at2"/>
<organism evidence="6 7">
    <name type="scientific">Thalassotalea mangrovi</name>
    <dbReference type="NCBI Taxonomy" id="2572245"/>
    <lineage>
        <taxon>Bacteria</taxon>
        <taxon>Pseudomonadati</taxon>
        <taxon>Pseudomonadota</taxon>
        <taxon>Gammaproteobacteria</taxon>
        <taxon>Alteromonadales</taxon>
        <taxon>Colwelliaceae</taxon>
        <taxon>Thalassotalea</taxon>
    </lineage>
</organism>
<evidence type="ECO:0000313" key="7">
    <source>
        <dbReference type="Proteomes" id="UP000307999"/>
    </source>
</evidence>
<dbReference type="SUPFAM" id="SSF109998">
    <property type="entry name" value="Triger factor/SurA peptide-binding domain-like"/>
    <property type="match status" value="1"/>
</dbReference>
<evidence type="ECO:0000256" key="4">
    <source>
        <dbReference type="ARBA" id="ARBA00023110"/>
    </source>
</evidence>
<dbReference type="InterPro" id="IPR027304">
    <property type="entry name" value="Trigger_fact/SurA_dom_sf"/>
</dbReference>
<dbReference type="Pfam" id="PF13145">
    <property type="entry name" value="Rotamase_2"/>
    <property type="match status" value="1"/>
</dbReference>
<dbReference type="PANTHER" id="PTHR47245:SF2">
    <property type="entry name" value="PEPTIDYL-PROLYL CIS-TRANS ISOMERASE HP_0175-RELATED"/>
    <property type="match status" value="1"/>
</dbReference>
<evidence type="ECO:0000256" key="1">
    <source>
        <dbReference type="ARBA" id="ARBA00000971"/>
    </source>
</evidence>
<protein>
    <recommendedName>
        <fullName evidence="3">peptidylprolyl isomerase</fullName>
        <ecNumber evidence="3">5.2.1.8</ecNumber>
    </recommendedName>
</protein>
<reference evidence="6 7" key="1">
    <citation type="submission" date="2019-04" db="EMBL/GenBank/DDBJ databases">
        <title>Thalassotalea guangxiensis sp. nov., isolated from sediment of the coastal wetland.</title>
        <authorList>
            <person name="Zheng S."/>
            <person name="Zhang D."/>
        </authorList>
    </citation>
    <scope>NUCLEOTIDE SEQUENCE [LARGE SCALE GENOMIC DNA]</scope>
    <source>
        <strain evidence="6 7">ZS-4</strain>
    </source>
</reference>
<comment type="caution">
    <text evidence="6">The sequence shown here is derived from an EMBL/GenBank/DDBJ whole genome shotgun (WGS) entry which is preliminary data.</text>
</comment>
<gene>
    <name evidence="6" type="ORF">E8M12_04525</name>
</gene>
<feature type="domain" description="PpiC" evidence="5">
    <location>
        <begin position="125"/>
        <end position="254"/>
    </location>
</feature>
<dbReference type="Proteomes" id="UP000307999">
    <property type="component" value="Unassembled WGS sequence"/>
</dbReference>
<dbReference type="PANTHER" id="PTHR47245">
    <property type="entry name" value="PEPTIDYLPROLYL ISOMERASE"/>
    <property type="match status" value="1"/>
</dbReference>
<dbReference type="InterPro" id="IPR050245">
    <property type="entry name" value="PrsA_foldase"/>
</dbReference>
<evidence type="ECO:0000256" key="2">
    <source>
        <dbReference type="ARBA" id="ARBA00007656"/>
    </source>
</evidence>